<evidence type="ECO:0000256" key="12">
    <source>
        <dbReference type="PIRNR" id="PIRNR027093"/>
    </source>
</evidence>
<feature type="region of interest" description="Disordered" evidence="13">
    <location>
        <begin position="483"/>
        <end position="512"/>
    </location>
</feature>
<comment type="subcellular location">
    <subcellularLocation>
        <location evidence="1">Vacuole membrane</location>
        <topology evidence="1">Single-pass type II membrane protein</topology>
    </subcellularLocation>
</comment>
<evidence type="ECO:0000256" key="4">
    <source>
        <dbReference type="ARBA" id="ARBA00014458"/>
    </source>
</evidence>
<dbReference type="SUPFAM" id="SSF56300">
    <property type="entry name" value="Metallo-dependent phosphatases"/>
    <property type="match status" value="1"/>
</dbReference>
<evidence type="ECO:0000256" key="10">
    <source>
        <dbReference type="ARBA" id="ARBA00023136"/>
    </source>
</evidence>
<evidence type="ECO:0000256" key="5">
    <source>
        <dbReference type="ARBA" id="ARBA00022554"/>
    </source>
</evidence>
<evidence type="ECO:0000256" key="14">
    <source>
        <dbReference type="SAM" id="SignalP"/>
    </source>
</evidence>
<evidence type="ECO:0000256" key="1">
    <source>
        <dbReference type="ARBA" id="ARBA00004576"/>
    </source>
</evidence>
<accession>A0AAE0TRP2</accession>
<dbReference type="EC" id="3.6.1.10" evidence="3 12"/>
<keyword evidence="10 12" id="KW-0472">Membrane</keyword>
<feature type="compositionally biased region" description="Acidic residues" evidence="13">
    <location>
        <begin position="386"/>
        <end position="395"/>
    </location>
</feature>
<feature type="compositionally biased region" description="Basic and acidic residues" evidence="13">
    <location>
        <begin position="540"/>
        <end position="550"/>
    </location>
</feature>
<dbReference type="InterPro" id="IPR012358">
    <property type="entry name" value="EndopolyPtase_N1"/>
</dbReference>
<keyword evidence="16" id="KW-1185">Reference proteome</keyword>
<keyword evidence="6" id="KW-0812">Transmembrane</keyword>
<keyword evidence="14" id="KW-0732">Signal</keyword>
<dbReference type="GO" id="GO:0008081">
    <property type="term" value="F:phosphoric diester hydrolase activity"/>
    <property type="evidence" value="ECO:0007669"/>
    <property type="project" value="TreeGrafter"/>
</dbReference>
<evidence type="ECO:0000256" key="9">
    <source>
        <dbReference type="ARBA" id="ARBA00022989"/>
    </source>
</evidence>
<evidence type="ECO:0000256" key="3">
    <source>
        <dbReference type="ARBA" id="ARBA00012459"/>
    </source>
</evidence>
<dbReference type="GO" id="GO:0004309">
    <property type="term" value="F:exopolyphosphatase activity"/>
    <property type="evidence" value="ECO:0007669"/>
    <property type="project" value="TreeGrafter"/>
</dbReference>
<keyword evidence="11" id="KW-0325">Glycoprotein</keyword>
<comment type="catalytic activity">
    <reaction evidence="12">
        <text>[phosphate](n+1) + n H2O = (n+1) phosphate + n H(+)</text>
        <dbReference type="Rhea" id="RHEA:22452"/>
        <dbReference type="Rhea" id="RHEA-COMP:14280"/>
        <dbReference type="ChEBI" id="CHEBI:15377"/>
        <dbReference type="ChEBI" id="CHEBI:15378"/>
        <dbReference type="ChEBI" id="CHEBI:16838"/>
        <dbReference type="ChEBI" id="CHEBI:43474"/>
        <dbReference type="EC" id="3.6.1.10"/>
    </reaction>
</comment>
<evidence type="ECO:0000313" key="16">
    <source>
        <dbReference type="Proteomes" id="UP001274830"/>
    </source>
</evidence>
<dbReference type="GO" id="GO:0005774">
    <property type="term" value="C:vacuolar membrane"/>
    <property type="evidence" value="ECO:0007669"/>
    <property type="project" value="UniProtKB-SubCell"/>
</dbReference>
<name>A0AAE0TRP2_9PEZI</name>
<dbReference type="AlphaFoldDB" id="A0AAE0TRP2"/>
<evidence type="ECO:0000256" key="13">
    <source>
        <dbReference type="SAM" id="MobiDB-lite"/>
    </source>
</evidence>
<dbReference type="GO" id="GO:0000324">
    <property type="term" value="C:fungal-type vacuole"/>
    <property type="evidence" value="ECO:0007669"/>
    <property type="project" value="TreeGrafter"/>
</dbReference>
<dbReference type="PIRSF" id="PIRSF027093">
    <property type="entry name" value="EndopolyPtase_N1"/>
    <property type="match status" value="1"/>
</dbReference>
<evidence type="ECO:0000256" key="6">
    <source>
        <dbReference type="ARBA" id="ARBA00022692"/>
    </source>
</evidence>
<protein>
    <recommendedName>
        <fullName evidence="4 12">Endopolyphosphatase</fullName>
        <ecNumber evidence="3 12">3.6.1.10</ecNumber>
    </recommendedName>
</protein>
<evidence type="ECO:0000313" key="15">
    <source>
        <dbReference type="EMBL" id="KAK3672277.1"/>
    </source>
</evidence>
<evidence type="ECO:0000256" key="7">
    <source>
        <dbReference type="ARBA" id="ARBA00022801"/>
    </source>
</evidence>
<gene>
    <name evidence="15" type="primary">PPN1</name>
    <name evidence="15" type="ORF">LTR78_007817</name>
</gene>
<feature type="compositionally biased region" description="Basic and acidic residues" evidence="13">
    <location>
        <begin position="402"/>
        <end position="412"/>
    </location>
</feature>
<dbReference type="Proteomes" id="UP001274830">
    <property type="component" value="Unassembled WGS sequence"/>
</dbReference>
<evidence type="ECO:0000256" key="2">
    <source>
        <dbReference type="ARBA" id="ARBA00010399"/>
    </source>
</evidence>
<feature type="signal peptide" evidence="14">
    <location>
        <begin position="1"/>
        <end position="18"/>
    </location>
</feature>
<reference evidence="15" key="1">
    <citation type="submission" date="2023-07" db="EMBL/GenBank/DDBJ databases">
        <title>Black Yeasts Isolated from many extreme environments.</title>
        <authorList>
            <person name="Coleine C."/>
            <person name="Stajich J.E."/>
            <person name="Selbmann L."/>
        </authorList>
    </citation>
    <scope>NUCLEOTIDE SEQUENCE</scope>
    <source>
        <strain evidence="15">CCFEE 5485</strain>
    </source>
</reference>
<comment type="similarity">
    <text evidence="2">Belongs to the endopolyphosphatase PPN1 family.</text>
</comment>
<feature type="region of interest" description="Disordered" evidence="13">
    <location>
        <begin position="374"/>
        <end position="422"/>
    </location>
</feature>
<evidence type="ECO:0000256" key="11">
    <source>
        <dbReference type="ARBA" id="ARBA00023180"/>
    </source>
</evidence>
<feature type="chain" id="PRO_5042164837" description="Endopolyphosphatase" evidence="14">
    <location>
        <begin position="19"/>
        <end position="673"/>
    </location>
</feature>
<dbReference type="PANTHER" id="PTHR10340">
    <property type="entry name" value="SPHINGOMYELIN PHOSPHODIESTERASE"/>
    <property type="match status" value="1"/>
</dbReference>
<keyword evidence="5 12" id="KW-0926">Vacuole</keyword>
<dbReference type="PANTHER" id="PTHR10340:SF55">
    <property type="entry name" value="ENDOPOLYPHOSPHATASE"/>
    <property type="match status" value="1"/>
</dbReference>
<comment type="function">
    <text evidence="12">Catalyzes the hydrolysis of inorganic polyphosphate (polyP) chains of many hundreds of phosphate residues into shorter lengths.</text>
</comment>
<keyword evidence="8" id="KW-0735">Signal-anchor</keyword>
<evidence type="ECO:0000256" key="8">
    <source>
        <dbReference type="ARBA" id="ARBA00022968"/>
    </source>
</evidence>
<dbReference type="GO" id="GO:0000298">
    <property type="term" value="F:endopolyphosphatase activity"/>
    <property type="evidence" value="ECO:0007669"/>
    <property type="project" value="UniProtKB-EC"/>
</dbReference>
<dbReference type="InterPro" id="IPR029052">
    <property type="entry name" value="Metallo-depent_PP-like"/>
</dbReference>
<feature type="region of interest" description="Disordered" evidence="13">
    <location>
        <begin position="540"/>
        <end position="565"/>
    </location>
</feature>
<comment type="caution">
    <text evidence="15">The sequence shown here is derived from an EMBL/GenBank/DDBJ whole genome shotgun (WGS) entry which is preliminary data.</text>
</comment>
<dbReference type="EMBL" id="JAUTXT010000034">
    <property type="protein sequence ID" value="KAK3672277.1"/>
    <property type="molecule type" value="Genomic_DNA"/>
</dbReference>
<keyword evidence="9" id="KW-1133">Transmembrane helix</keyword>
<sequence>MCGSSIFNLATFATGVLAATESQVPLRPENVFGTGEANIGKSRTLHGRFLHVTDFHPDRFYQVYASTAQDAACHRGQGPAGLYGAETSECDSPVALINRTMEWIHDELKDKIDFVIWTGDSARHDNDEEIPRNAEQVVGFNEFMVQKMYEVFGKHNGDEDDDDPNNDFVIPIVPSFGNNDILPHNVMTRGPNTWTRTYARVWRQFIPEAQKHQFEQGGWFYVEVIPNELAVFSLNSLFWASNNAAVDGCAAPREPGYQQLEWLRIQLQFMRDRGVKAILTAHQPPIRQSAKELWDETCWQKYALWLRQYRDVIVSSHFGHFNFDHFLLQDFKDLDKDTKNGRMNYYHAESGDDFETVVSSDYWMQLRDQWSELPKPPKSMRVSELSEGDDGEDSSDGTSLKKGKDSKKEKARKERKKYLKKMGGQHAERFSASFISASIVPNLFPTLRIFEYNITGLDKHKTYGSESVPPAAYVSTSEYDVDKTRKKKKKERKHKFTIPEPPSKSAGPGPAYSPQSLSLLKYTQYFANITHINNDFHSDSDAQKWKDGKHAGRKPHNKDHEPQPKKFKFEVLYDTQDDKVYKLKDLTMPNLVDLARRIGNFKPATVKLVDEEMDDFSSEDLEAVKKGHKKRKHHRKHGKSARRTKQNMPWYTFMDRAFVATKTSDELEEEFGY</sequence>
<dbReference type="GO" id="GO:0006798">
    <property type="term" value="P:polyphosphate catabolic process"/>
    <property type="evidence" value="ECO:0007669"/>
    <property type="project" value="TreeGrafter"/>
</dbReference>
<organism evidence="15 16">
    <name type="scientific">Recurvomyces mirabilis</name>
    <dbReference type="NCBI Taxonomy" id="574656"/>
    <lineage>
        <taxon>Eukaryota</taxon>
        <taxon>Fungi</taxon>
        <taxon>Dikarya</taxon>
        <taxon>Ascomycota</taxon>
        <taxon>Pezizomycotina</taxon>
        <taxon>Dothideomycetes</taxon>
        <taxon>Dothideomycetidae</taxon>
        <taxon>Mycosphaerellales</taxon>
        <taxon>Teratosphaeriaceae</taxon>
        <taxon>Recurvomyces</taxon>
    </lineage>
</organism>
<feature type="compositionally biased region" description="Basic residues" evidence="13">
    <location>
        <begin position="484"/>
        <end position="496"/>
    </location>
</feature>
<proteinExistence type="inferred from homology"/>
<feature type="compositionally biased region" description="Basic residues" evidence="13">
    <location>
        <begin position="626"/>
        <end position="645"/>
    </location>
</feature>
<keyword evidence="7 12" id="KW-0378">Hydrolase</keyword>
<feature type="region of interest" description="Disordered" evidence="13">
    <location>
        <begin position="623"/>
        <end position="646"/>
    </location>
</feature>